<organism evidence="2 3">
    <name type="scientific">Bradyrhizobium campsiandrae</name>
    <dbReference type="NCBI Taxonomy" id="1729892"/>
    <lineage>
        <taxon>Bacteria</taxon>
        <taxon>Pseudomonadati</taxon>
        <taxon>Pseudomonadota</taxon>
        <taxon>Alphaproteobacteria</taxon>
        <taxon>Hyphomicrobiales</taxon>
        <taxon>Nitrobacteraceae</taxon>
        <taxon>Bradyrhizobium</taxon>
    </lineage>
</organism>
<reference evidence="2 3" key="1">
    <citation type="journal article" date="2020" name="Arch. Microbiol.">
        <title>Bradyrhizobium campsiandrae sp. nov., a nitrogen-fixing bacterial strain isolated from a native leguminous tree from the Amazon adapted to flooded conditions.</title>
        <authorList>
            <person name="Cabral Michel D."/>
            <person name="Martins da Costa E."/>
            <person name="Azarias Guimaraes A."/>
            <person name="Soares de Carvalho T."/>
            <person name="Santos de Castro Caputo P."/>
            <person name="Willems A."/>
            <person name="de Souza Moreira F.M."/>
        </authorList>
    </citation>
    <scope>NUCLEOTIDE SEQUENCE [LARGE SCALE GENOMIC DNA]</scope>
    <source>
        <strain evidence="3">INPA 384B</strain>
    </source>
</reference>
<dbReference type="EMBL" id="JAATTO010000050">
    <property type="protein sequence ID" value="MBC9982404.1"/>
    <property type="molecule type" value="Genomic_DNA"/>
</dbReference>
<evidence type="ECO:0000256" key="1">
    <source>
        <dbReference type="SAM" id="MobiDB-lite"/>
    </source>
</evidence>
<protein>
    <submittedName>
        <fullName evidence="2">Uncharacterized protein</fullName>
    </submittedName>
</protein>
<gene>
    <name evidence="2" type="ORF">HA482_29790</name>
</gene>
<accession>A0ABR7UE96</accession>
<sequence>MSVIVRGSLRVLIPYSPKNLAFRSGFNNRLSSQNQRRESDACDNQGRPKVKMAGIPHLIGNGERDPSHRKIGKRLDFAIRELKKRNHQAHETGNCHNVEEGCHSGALKEMKAFGGRPLELANSDQASPYFIKSAYSPSYFASSFAE</sequence>
<feature type="region of interest" description="Disordered" evidence="1">
    <location>
        <begin position="30"/>
        <end position="69"/>
    </location>
</feature>
<proteinExistence type="predicted"/>
<evidence type="ECO:0000313" key="2">
    <source>
        <dbReference type="EMBL" id="MBC9982404.1"/>
    </source>
</evidence>
<dbReference type="Proteomes" id="UP000639516">
    <property type="component" value="Unassembled WGS sequence"/>
</dbReference>
<evidence type="ECO:0000313" key="3">
    <source>
        <dbReference type="Proteomes" id="UP000639516"/>
    </source>
</evidence>
<comment type="caution">
    <text evidence="2">The sequence shown here is derived from an EMBL/GenBank/DDBJ whole genome shotgun (WGS) entry which is preliminary data.</text>
</comment>
<keyword evidence="3" id="KW-1185">Reference proteome</keyword>
<name>A0ABR7UE96_9BRAD</name>